<name>A0A7X5HVG0_9FIRM</name>
<evidence type="ECO:0000313" key="3">
    <source>
        <dbReference type="EMBL" id="NDL67371.1"/>
    </source>
</evidence>
<dbReference type="InterPro" id="IPR009936">
    <property type="entry name" value="DUF1468"/>
</dbReference>
<feature type="transmembrane region" description="Helical" evidence="1">
    <location>
        <begin position="128"/>
        <end position="146"/>
    </location>
</feature>
<protein>
    <submittedName>
        <fullName evidence="3">Tripartite tricarboxylate transporter TctB family protein</fullName>
    </submittedName>
</protein>
<sequence>MKFSKYANLIFGCLVLAFAAFYFFQTTQMVVGGVKDAVVDAQFVPYVLSVLMFVLGGLQVVFGIRDSARFNEGAYVPEKSDYKTVVRILLLIVVYIALLVPVGFLFTTMAFLFLAFSILSPAGQKRKYVQYVIIALVTSTSLYFAFRSGLDLMLPQGILPF</sequence>
<evidence type="ECO:0000256" key="1">
    <source>
        <dbReference type="SAM" id="Phobius"/>
    </source>
</evidence>
<comment type="caution">
    <text evidence="3">The sequence shown here is derived from an EMBL/GenBank/DDBJ whole genome shotgun (WGS) entry which is preliminary data.</text>
</comment>
<feature type="transmembrane region" description="Helical" evidence="1">
    <location>
        <begin position="44"/>
        <end position="64"/>
    </location>
</feature>
<feature type="transmembrane region" description="Helical" evidence="1">
    <location>
        <begin position="85"/>
        <end position="116"/>
    </location>
</feature>
<keyword evidence="1" id="KW-0472">Membrane</keyword>
<evidence type="ECO:0000259" key="2">
    <source>
        <dbReference type="Pfam" id="PF07331"/>
    </source>
</evidence>
<proteinExistence type="predicted"/>
<reference evidence="3 4" key="1">
    <citation type="submission" date="2020-01" db="EMBL/GenBank/DDBJ databases">
        <title>Anaeroalcalibacter tamaniensis gen. nov., sp. nov., moderately halophilic strictly anaerobic fermenter bacterium from mud volcano of Taman peninsula.</title>
        <authorList>
            <person name="Frolova A."/>
            <person name="Merkel A.Y."/>
            <person name="Slobodkin A.I."/>
        </authorList>
    </citation>
    <scope>NUCLEOTIDE SEQUENCE [LARGE SCALE GENOMIC DNA]</scope>
    <source>
        <strain evidence="3 4">F-3ap</strain>
    </source>
</reference>
<dbReference type="AlphaFoldDB" id="A0A7X5HVG0"/>
<keyword evidence="1" id="KW-0812">Transmembrane</keyword>
<gene>
    <name evidence="3" type="ORF">GXN74_06410</name>
</gene>
<feature type="transmembrane region" description="Helical" evidence="1">
    <location>
        <begin position="7"/>
        <end position="24"/>
    </location>
</feature>
<keyword evidence="4" id="KW-1185">Reference proteome</keyword>
<evidence type="ECO:0000313" key="4">
    <source>
        <dbReference type="Proteomes" id="UP000461585"/>
    </source>
</evidence>
<dbReference type="Pfam" id="PF07331">
    <property type="entry name" value="TctB"/>
    <property type="match status" value="1"/>
</dbReference>
<dbReference type="Proteomes" id="UP000461585">
    <property type="component" value="Unassembled WGS sequence"/>
</dbReference>
<feature type="domain" description="DUF1468" evidence="2">
    <location>
        <begin position="10"/>
        <end position="155"/>
    </location>
</feature>
<dbReference type="RefSeq" id="WP_162370100.1">
    <property type="nucleotide sequence ID" value="NZ_JAAEEH010000014.1"/>
</dbReference>
<organism evidence="3 4">
    <name type="scientific">Anaerotalea alkaliphila</name>
    <dbReference type="NCBI Taxonomy" id="2662126"/>
    <lineage>
        <taxon>Bacteria</taxon>
        <taxon>Bacillati</taxon>
        <taxon>Bacillota</taxon>
        <taxon>Clostridia</taxon>
        <taxon>Eubacteriales</taxon>
        <taxon>Anaerotalea</taxon>
    </lineage>
</organism>
<accession>A0A7X5HVG0</accession>
<dbReference type="EMBL" id="JAAEEH010000014">
    <property type="protein sequence ID" value="NDL67371.1"/>
    <property type="molecule type" value="Genomic_DNA"/>
</dbReference>
<keyword evidence="1" id="KW-1133">Transmembrane helix</keyword>